<dbReference type="EMBL" id="GGFL01012043">
    <property type="protein sequence ID" value="MBW76221.1"/>
    <property type="molecule type" value="Transcribed_RNA"/>
</dbReference>
<protein>
    <submittedName>
        <fullName evidence="2">Uncharacterized protein</fullName>
    </submittedName>
</protein>
<sequence>MTDKLSCCCCCLVVEWATNVLLLELFLVFHATLCVCVLRSVHAAKWLRCCVVFEVGDGEMCFVFSKIKFQFVRRCDGDI</sequence>
<reference evidence="2" key="1">
    <citation type="submission" date="2018-01" db="EMBL/GenBank/DDBJ databases">
        <title>An insight into the sialome of Amazonian anophelines.</title>
        <authorList>
            <person name="Ribeiro J.M."/>
            <person name="Scarpassa V."/>
            <person name="Calvo E."/>
        </authorList>
    </citation>
    <scope>NUCLEOTIDE SEQUENCE</scope>
</reference>
<feature type="transmembrane region" description="Helical" evidence="1">
    <location>
        <begin position="20"/>
        <end position="38"/>
    </location>
</feature>
<accession>A0A2M4DFD8</accession>
<keyword evidence="1" id="KW-0472">Membrane</keyword>
<keyword evidence="1" id="KW-1133">Transmembrane helix</keyword>
<keyword evidence="1" id="KW-0812">Transmembrane</keyword>
<evidence type="ECO:0000313" key="2">
    <source>
        <dbReference type="EMBL" id="MBW76221.1"/>
    </source>
</evidence>
<name>A0A2M4DFD8_ANODA</name>
<dbReference type="AlphaFoldDB" id="A0A2M4DFD8"/>
<proteinExistence type="predicted"/>
<evidence type="ECO:0000256" key="1">
    <source>
        <dbReference type="SAM" id="Phobius"/>
    </source>
</evidence>
<organism evidence="2">
    <name type="scientific">Anopheles darlingi</name>
    <name type="common">Mosquito</name>
    <dbReference type="NCBI Taxonomy" id="43151"/>
    <lineage>
        <taxon>Eukaryota</taxon>
        <taxon>Metazoa</taxon>
        <taxon>Ecdysozoa</taxon>
        <taxon>Arthropoda</taxon>
        <taxon>Hexapoda</taxon>
        <taxon>Insecta</taxon>
        <taxon>Pterygota</taxon>
        <taxon>Neoptera</taxon>
        <taxon>Endopterygota</taxon>
        <taxon>Diptera</taxon>
        <taxon>Nematocera</taxon>
        <taxon>Culicoidea</taxon>
        <taxon>Culicidae</taxon>
        <taxon>Anophelinae</taxon>
        <taxon>Anopheles</taxon>
    </lineage>
</organism>